<proteinExistence type="inferred from homology"/>
<keyword evidence="8 11" id="KW-0496">Mitochondrion</keyword>
<dbReference type="GO" id="GO:0016020">
    <property type="term" value="C:membrane"/>
    <property type="evidence" value="ECO:0007669"/>
    <property type="project" value="UniProtKB-SubCell"/>
</dbReference>
<keyword evidence="6 9" id="KW-1133">Transmembrane helix</keyword>
<dbReference type="AlphaFoldDB" id="A0AAU7N3P4"/>
<evidence type="ECO:0000313" key="11">
    <source>
        <dbReference type="EMBL" id="XBQ65881.1"/>
    </source>
</evidence>
<keyword evidence="5" id="KW-1278">Translocase</keyword>
<protein>
    <recommendedName>
        <fullName evidence="3 8">Cytochrome c oxidase subunit 3</fullName>
    </recommendedName>
</protein>
<dbReference type="PANTHER" id="PTHR11403:SF7">
    <property type="entry name" value="CYTOCHROME C OXIDASE SUBUNIT 3"/>
    <property type="match status" value="1"/>
</dbReference>
<dbReference type="EMBL" id="PP860916">
    <property type="protein sequence ID" value="XBQ65881.1"/>
    <property type="molecule type" value="Genomic_DNA"/>
</dbReference>
<dbReference type="Pfam" id="PF00510">
    <property type="entry name" value="COX3"/>
    <property type="match status" value="1"/>
</dbReference>
<feature type="transmembrane region" description="Helical" evidence="9">
    <location>
        <begin position="192"/>
        <end position="212"/>
    </location>
</feature>
<feature type="transmembrane region" description="Helical" evidence="9">
    <location>
        <begin position="122"/>
        <end position="141"/>
    </location>
</feature>
<evidence type="ECO:0000256" key="8">
    <source>
        <dbReference type="RuleBase" id="RU003375"/>
    </source>
</evidence>
<feature type="transmembrane region" description="Helical" evidence="9">
    <location>
        <begin position="20"/>
        <end position="42"/>
    </location>
</feature>
<feature type="transmembrane region" description="Helical" evidence="9">
    <location>
        <begin position="161"/>
        <end position="180"/>
    </location>
</feature>
<evidence type="ECO:0000256" key="2">
    <source>
        <dbReference type="ARBA" id="ARBA00010581"/>
    </source>
</evidence>
<sequence length="216" mass="25336">MSWLPIFNSWLICFGLISLFFWNLGVVLLLVPFVCFSVYFLLLESLDYVFHNSFSFWLFIMSEVLIFLTLFFLVFYNQVESLSPLSSPSELPFLGCFLLIGSSIVATCYHHCIGLRYNNFNLFYVIVLGGLFIFLQLCEFYDSGCDIFYDSFYCSSFCTVGLHFCHVVVGLVLLSIILFWGTGDLNRYYTDLAVWYWHFVDYIWLFVFFIVYCTCV</sequence>
<feature type="domain" description="Heme-copper oxidase subunit III family profile" evidence="10">
    <location>
        <begin position="1"/>
        <end position="216"/>
    </location>
</feature>
<organism evidence="11">
    <name type="scientific">Dollfustrema vaneyi</name>
    <dbReference type="NCBI Taxonomy" id="438518"/>
    <lineage>
        <taxon>Eukaryota</taxon>
        <taxon>Metazoa</taxon>
        <taxon>Spiralia</taxon>
        <taxon>Lophotrochozoa</taxon>
        <taxon>Platyhelminthes</taxon>
        <taxon>Trematoda</taxon>
        <taxon>Digenea</taxon>
        <taxon>Strigeidida</taxon>
        <taxon>Strigeoidea</taxon>
        <taxon>Bucephalidae</taxon>
        <taxon>Dollfustrema</taxon>
    </lineage>
</organism>
<evidence type="ECO:0000256" key="3">
    <source>
        <dbReference type="ARBA" id="ARBA00015944"/>
    </source>
</evidence>
<name>A0AAU7N3P4_9TREM</name>
<dbReference type="InterPro" id="IPR035973">
    <property type="entry name" value="Cyt_c_oxidase_su3-like_sf"/>
</dbReference>
<dbReference type="CDD" id="cd00386">
    <property type="entry name" value="Heme_Cu_Oxidase_III_like"/>
    <property type="match status" value="1"/>
</dbReference>
<dbReference type="GO" id="GO:0004129">
    <property type="term" value="F:cytochrome-c oxidase activity"/>
    <property type="evidence" value="ECO:0007669"/>
    <property type="project" value="InterPro"/>
</dbReference>
<feature type="transmembrane region" description="Helical" evidence="9">
    <location>
        <begin position="91"/>
        <end position="110"/>
    </location>
</feature>
<reference evidence="11" key="1">
    <citation type="submission" date="2024-05" db="EMBL/GenBank/DDBJ databases">
        <title>Complete mitochondrial genome and phylogenetic analysis of Dollfustrema vaneyi (Trematoda: Bucephalidae).</title>
        <authorList>
            <person name="Hu Y."/>
            <person name="Wang T.G."/>
            <person name="Li X.W."/>
            <person name="Zhang D."/>
        </authorList>
    </citation>
    <scope>NUCLEOTIDE SEQUENCE</scope>
</reference>
<dbReference type="PROSITE" id="PS50253">
    <property type="entry name" value="COX3"/>
    <property type="match status" value="1"/>
</dbReference>
<evidence type="ECO:0000256" key="4">
    <source>
        <dbReference type="ARBA" id="ARBA00022692"/>
    </source>
</evidence>
<evidence type="ECO:0000256" key="6">
    <source>
        <dbReference type="ARBA" id="ARBA00022989"/>
    </source>
</evidence>
<evidence type="ECO:0000259" key="10">
    <source>
        <dbReference type="PROSITE" id="PS50253"/>
    </source>
</evidence>
<evidence type="ECO:0000256" key="9">
    <source>
        <dbReference type="SAM" id="Phobius"/>
    </source>
</evidence>
<geneLocation type="mitochondrion" evidence="11"/>
<evidence type="ECO:0000256" key="1">
    <source>
        <dbReference type="ARBA" id="ARBA00004141"/>
    </source>
</evidence>
<gene>
    <name evidence="11" type="primary">cox3</name>
</gene>
<dbReference type="InterPro" id="IPR024791">
    <property type="entry name" value="Cyt_c/ubiquinol_Oxase_su3"/>
</dbReference>
<dbReference type="SUPFAM" id="SSF81452">
    <property type="entry name" value="Cytochrome c oxidase subunit III-like"/>
    <property type="match status" value="1"/>
</dbReference>
<accession>A0AAU7N3P4</accession>
<keyword evidence="7 9" id="KW-0472">Membrane</keyword>
<dbReference type="InterPro" id="IPR013833">
    <property type="entry name" value="Cyt_c_oxidase_su3_a-hlx"/>
</dbReference>
<dbReference type="Gene3D" id="1.20.120.80">
    <property type="entry name" value="Cytochrome c oxidase, subunit III, four-helix bundle"/>
    <property type="match status" value="1"/>
</dbReference>
<dbReference type="GO" id="GO:0006123">
    <property type="term" value="P:mitochondrial electron transport, cytochrome c to oxygen"/>
    <property type="evidence" value="ECO:0007669"/>
    <property type="project" value="TreeGrafter"/>
</dbReference>
<feature type="transmembrane region" description="Helical" evidence="9">
    <location>
        <begin position="54"/>
        <end position="76"/>
    </location>
</feature>
<comment type="function">
    <text evidence="8">Component of the cytochrome c oxidase, the last enzyme in the mitochondrial electron transport chain which drives oxidative phosphorylation. The respiratory chain contains 3 multisubunit complexes succinate dehydrogenase (complex II, CII), ubiquinol-cytochrome c oxidoreductase (cytochrome b-c1 complex, complex III, CIII) and cytochrome c oxidase (complex IV, CIV), that cooperate to transfer electrons derived from NADH and succinate to molecular oxygen, creating an electrochemical gradient over the inner membrane that drives transmembrane transport and the ATP synthase. Cytochrome c oxidase is the component of the respiratory chain that catalyzes the reduction of oxygen to water. Electrons originating from reduced cytochrome c in the intermembrane space (IMS) are transferred via the dinuclear copper A center (CU(A)) of subunit 2 and heme A of subunit 1 to the active site in subunit 1, a binuclear center (BNC) formed by heme A3 and copper B (CU(B)). The BNC reduces molecular oxygen to 2 water molecules using 4 electrons from cytochrome c in the IMS and 4 protons from the mitochondrial matrix.</text>
</comment>
<dbReference type="PANTHER" id="PTHR11403">
    <property type="entry name" value="CYTOCHROME C OXIDASE SUBUNIT III"/>
    <property type="match status" value="1"/>
</dbReference>
<evidence type="ECO:0000256" key="7">
    <source>
        <dbReference type="ARBA" id="ARBA00023136"/>
    </source>
</evidence>
<comment type="similarity">
    <text evidence="2 8">Belongs to the cytochrome c oxidase subunit 3 family.</text>
</comment>
<keyword evidence="4 8" id="KW-0812">Transmembrane</keyword>
<dbReference type="InterPro" id="IPR000298">
    <property type="entry name" value="Cyt_c_oxidase-like_su3"/>
</dbReference>
<dbReference type="GO" id="GO:0005739">
    <property type="term" value="C:mitochondrion"/>
    <property type="evidence" value="ECO:0007669"/>
    <property type="project" value="TreeGrafter"/>
</dbReference>
<evidence type="ECO:0000256" key="5">
    <source>
        <dbReference type="ARBA" id="ARBA00022967"/>
    </source>
</evidence>
<comment type="subcellular location">
    <subcellularLocation>
        <location evidence="1">Membrane</location>
        <topology evidence="1">Multi-pass membrane protein</topology>
    </subcellularLocation>
</comment>